<organism evidence="1 2">
    <name type="scientific">Dongia rigui</name>
    <dbReference type="NCBI Taxonomy" id="940149"/>
    <lineage>
        <taxon>Bacteria</taxon>
        <taxon>Pseudomonadati</taxon>
        <taxon>Pseudomonadota</taxon>
        <taxon>Alphaproteobacteria</taxon>
        <taxon>Rhodospirillales</taxon>
        <taxon>Dongiaceae</taxon>
        <taxon>Dongia</taxon>
    </lineage>
</organism>
<proteinExistence type="predicted"/>
<gene>
    <name evidence="1" type="ORF">SMD31_12880</name>
</gene>
<name>A0ABU5DZT6_9PROT</name>
<sequence length="254" mass="27323">MTENIAPNTQADALAALEAHKSDPAWGAKLLAGDAAVVAESNRLHQTAYADPGTSYEAPTGSEAAQQRIAQLKQDPAWVAKYLAGDPAANKELEDLSRQAHPEGADSQTDEPINPAEYRVPLFGLPTDTPEELQEAEARQEQVRGWLQTAQIPVSIGNSILHQAEKTFATWRDASDAERQAYSDRQEAMLDRMWGDTKPAKLKLVAQLIRELDAKSPGVIDMLSVTGAGSNAHVISSLALTAEQLLAKKGISHG</sequence>
<dbReference type="EMBL" id="JAXCLX010000002">
    <property type="protein sequence ID" value="MDY0872828.1"/>
    <property type="molecule type" value="Genomic_DNA"/>
</dbReference>
<comment type="caution">
    <text evidence="1">The sequence shown here is derived from an EMBL/GenBank/DDBJ whole genome shotgun (WGS) entry which is preliminary data.</text>
</comment>
<evidence type="ECO:0000313" key="2">
    <source>
        <dbReference type="Proteomes" id="UP001271769"/>
    </source>
</evidence>
<dbReference type="Proteomes" id="UP001271769">
    <property type="component" value="Unassembled WGS sequence"/>
</dbReference>
<keyword evidence="2" id="KW-1185">Reference proteome</keyword>
<reference evidence="1 2" key="1">
    <citation type="journal article" date="2013" name="Antonie Van Leeuwenhoek">
        <title>Dongia rigui sp. nov., isolated from freshwater of a large wetland in Korea.</title>
        <authorList>
            <person name="Baik K.S."/>
            <person name="Hwang Y.M."/>
            <person name="Choi J.S."/>
            <person name="Kwon J."/>
            <person name="Seong C.N."/>
        </authorList>
    </citation>
    <scope>NUCLEOTIDE SEQUENCE [LARGE SCALE GENOMIC DNA]</scope>
    <source>
        <strain evidence="1 2">04SU4-P</strain>
    </source>
</reference>
<protein>
    <submittedName>
        <fullName evidence="1">Uncharacterized protein</fullName>
    </submittedName>
</protein>
<accession>A0ABU5DZT6</accession>
<evidence type="ECO:0000313" key="1">
    <source>
        <dbReference type="EMBL" id="MDY0872828.1"/>
    </source>
</evidence>
<dbReference type="RefSeq" id="WP_320501301.1">
    <property type="nucleotide sequence ID" value="NZ_JAXCLX010000002.1"/>
</dbReference>